<dbReference type="EMBL" id="WKFB01000780">
    <property type="protein sequence ID" value="KAF6717965.1"/>
    <property type="molecule type" value="Genomic_DNA"/>
</dbReference>
<gene>
    <name evidence="2" type="ORF">FQA47_010602</name>
</gene>
<reference evidence="2" key="1">
    <citation type="journal article" name="BMC Genomics">
        <title>Long-read sequencing and de novo genome assembly of marine medaka (Oryzias melastigma).</title>
        <authorList>
            <person name="Liang P."/>
            <person name="Saqib H.S.A."/>
            <person name="Ni X."/>
            <person name="Shen Y."/>
        </authorList>
    </citation>
    <scope>NUCLEOTIDE SEQUENCE</scope>
    <source>
        <strain evidence="2">Bigg-433</strain>
    </source>
</reference>
<protein>
    <submittedName>
        <fullName evidence="2">Uncharacterized protein</fullName>
    </submittedName>
</protein>
<evidence type="ECO:0000313" key="2">
    <source>
        <dbReference type="EMBL" id="KAF6717965.1"/>
    </source>
</evidence>
<accession>A0A834EY44</accession>
<feature type="region of interest" description="Disordered" evidence="1">
    <location>
        <begin position="32"/>
        <end position="73"/>
    </location>
</feature>
<proteinExistence type="predicted"/>
<dbReference type="Proteomes" id="UP000646548">
    <property type="component" value="Unassembled WGS sequence"/>
</dbReference>
<sequence length="73" mass="8512">MCGGYRVTFWHIGYLKLGRHTGAVRKQAAQTRACTHKHDNETRRRHALLTSQPAREQHRHIRTPNNTSHSSQR</sequence>
<dbReference type="AlphaFoldDB" id="A0A834EY44"/>
<comment type="caution">
    <text evidence="2">The sequence shown here is derived from an EMBL/GenBank/DDBJ whole genome shotgun (WGS) entry which is preliminary data.</text>
</comment>
<evidence type="ECO:0000256" key="1">
    <source>
        <dbReference type="SAM" id="MobiDB-lite"/>
    </source>
</evidence>
<name>A0A834EY44_ORYME</name>
<organism evidence="2 3">
    <name type="scientific">Oryzias melastigma</name>
    <name type="common">Marine medaka</name>
    <dbReference type="NCBI Taxonomy" id="30732"/>
    <lineage>
        <taxon>Eukaryota</taxon>
        <taxon>Metazoa</taxon>
        <taxon>Chordata</taxon>
        <taxon>Craniata</taxon>
        <taxon>Vertebrata</taxon>
        <taxon>Euteleostomi</taxon>
        <taxon>Actinopterygii</taxon>
        <taxon>Neopterygii</taxon>
        <taxon>Teleostei</taxon>
        <taxon>Neoteleostei</taxon>
        <taxon>Acanthomorphata</taxon>
        <taxon>Ovalentaria</taxon>
        <taxon>Atherinomorphae</taxon>
        <taxon>Beloniformes</taxon>
        <taxon>Adrianichthyidae</taxon>
        <taxon>Oryziinae</taxon>
        <taxon>Oryzias</taxon>
    </lineage>
</organism>
<feature type="compositionally biased region" description="Polar residues" evidence="1">
    <location>
        <begin position="63"/>
        <end position="73"/>
    </location>
</feature>
<evidence type="ECO:0000313" key="3">
    <source>
        <dbReference type="Proteomes" id="UP000646548"/>
    </source>
</evidence>